<evidence type="ECO:0000313" key="2">
    <source>
        <dbReference type="Proteomes" id="UP001175228"/>
    </source>
</evidence>
<accession>A0AA39PFK4</accession>
<gene>
    <name evidence="1" type="ORF">EDD18DRAFT_760164</name>
</gene>
<dbReference type="Proteomes" id="UP001175228">
    <property type="component" value="Unassembled WGS sequence"/>
</dbReference>
<proteinExistence type="predicted"/>
<comment type="caution">
    <text evidence="1">The sequence shown here is derived from an EMBL/GenBank/DDBJ whole genome shotgun (WGS) entry which is preliminary data.</text>
</comment>
<dbReference type="AlphaFoldDB" id="A0AA39PFK4"/>
<evidence type="ECO:0000313" key="1">
    <source>
        <dbReference type="EMBL" id="KAK0482856.1"/>
    </source>
</evidence>
<protein>
    <submittedName>
        <fullName evidence="1">Uncharacterized protein</fullName>
    </submittedName>
</protein>
<dbReference type="EMBL" id="JAUEPU010000064">
    <property type="protein sequence ID" value="KAK0482856.1"/>
    <property type="molecule type" value="Genomic_DNA"/>
</dbReference>
<sequence length="151" mass="16873">MHAGRSYSTDRSSSLIEHLIPESGPTSTGILDHEYLYISPSPCRIVLLCTSEPEHNHSNTNTTLLTEVWHSTTGTSVNSRFPKNWASIRTSLSCLYIPAEADLPLDCGFSMYATGLFTHPRFLRTTVRIHLDATVRDGDLSIRDMREFGDS</sequence>
<keyword evidence="2" id="KW-1185">Reference proteome</keyword>
<reference evidence="1" key="1">
    <citation type="submission" date="2023-06" db="EMBL/GenBank/DDBJ databases">
        <authorList>
            <consortium name="Lawrence Berkeley National Laboratory"/>
            <person name="Ahrendt S."/>
            <person name="Sahu N."/>
            <person name="Indic B."/>
            <person name="Wong-Bajracharya J."/>
            <person name="Merenyi Z."/>
            <person name="Ke H.-M."/>
            <person name="Monk M."/>
            <person name="Kocsube S."/>
            <person name="Drula E."/>
            <person name="Lipzen A."/>
            <person name="Balint B."/>
            <person name="Henrissat B."/>
            <person name="Andreopoulos B."/>
            <person name="Martin F.M."/>
            <person name="Harder C.B."/>
            <person name="Rigling D."/>
            <person name="Ford K.L."/>
            <person name="Foster G.D."/>
            <person name="Pangilinan J."/>
            <person name="Papanicolaou A."/>
            <person name="Barry K."/>
            <person name="LaButti K."/>
            <person name="Viragh M."/>
            <person name="Koriabine M."/>
            <person name="Yan M."/>
            <person name="Riley R."/>
            <person name="Champramary S."/>
            <person name="Plett K.L."/>
            <person name="Tsai I.J."/>
            <person name="Slot J."/>
            <person name="Sipos G."/>
            <person name="Plett J."/>
            <person name="Nagy L.G."/>
            <person name="Grigoriev I.V."/>
        </authorList>
    </citation>
    <scope>NUCLEOTIDE SEQUENCE</scope>
    <source>
        <strain evidence="1">HWK02</strain>
    </source>
</reference>
<name>A0AA39PFK4_9AGAR</name>
<organism evidence="1 2">
    <name type="scientific">Armillaria luteobubalina</name>
    <dbReference type="NCBI Taxonomy" id="153913"/>
    <lineage>
        <taxon>Eukaryota</taxon>
        <taxon>Fungi</taxon>
        <taxon>Dikarya</taxon>
        <taxon>Basidiomycota</taxon>
        <taxon>Agaricomycotina</taxon>
        <taxon>Agaricomycetes</taxon>
        <taxon>Agaricomycetidae</taxon>
        <taxon>Agaricales</taxon>
        <taxon>Marasmiineae</taxon>
        <taxon>Physalacriaceae</taxon>
        <taxon>Armillaria</taxon>
    </lineage>
</organism>